<organism evidence="1 2">
    <name type="scientific">Cytobacillus oceanisediminis</name>
    <dbReference type="NCBI Taxonomy" id="665099"/>
    <lineage>
        <taxon>Bacteria</taxon>
        <taxon>Bacillati</taxon>
        <taxon>Bacillota</taxon>
        <taxon>Bacilli</taxon>
        <taxon>Bacillales</taxon>
        <taxon>Bacillaceae</taxon>
        <taxon>Cytobacillus</taxon>
    </lineage>
</organism>
<accession>A0A2V3A8Z3</accession>
<dbReference type="Pfam" id="PF06338">
    <property type="entry name" value="ComK"/>
    <property type="match status" value="1"/>
</dbReference>
<sequence>MTMIYLPHYVIHPETKAILPEFDANGRCYSKVIQGSQMFIITMKPIEIIQESLSYYGFELEGAVSGAKSVIGACQATPIRIPGHIDMYWFPHISSKNDDCVWMAVHQVHRILPESENHAQVMLIDGPSIILDIPERKLSDRYDRAEQLEVKITKRTQYKMQYIMERGSGVHFVKEENRNYTVSKGDDSE</sequence>
<evidence type="ECO:0000313" key="2">
    <source>
        <dbReference type="Proteomes" id="UP000247150"/>
    </source>
</evidence>
<gene>
    <name evidence="1" type="ORF">DFO73_101795</name>
</gene>
<dbReference type="Proteomes" id="UP000247150">
    <property type="component" value="Unassembled WGS sequence"/>
</dbReference>
<dbReference type="AlphaFoldDB" id="A0A2V3A8Z3"/>
<evidence type="ECO:0000313" key="1">
    <source>
        <dbReference type="EMBL" id="PWW32530.1"/>
    </source>
</evidence>
<dbReference type="GO" id="GO:0030420">
    <property type="term" value="P:establishment of competence for transformation"/>
    <property type="evidence" value="ECO:0007669"/>
    <property type="project" value="InterPro"/>
</dbReference>
<dbReference type="OrthoDB" id="2731896at2"/>
<proteinExistence type="predicted"/>
<dbReference type="EMBL" id="QGTW01000001">
    <property type="protein sequence ID" value="PWW32530.1"/>
    <property type="molecule type" value="Genomic_DNA"/>
</dbReference>
<dbReference type="InterPro" id="IPR010461">
    <property type="entry name" value="ComK"/>
</dbReference>
<comment type="caution">
    <text evidence="1">The sequence shown here is derived from an EMBL/GenBank/DDBJ whole genome shotgun (WGS) entry which is preliminary data.</text>
</comment>
<dbReference type="RefSeq" id="WP_110063440.1">
    <property type="nucleotide sequence ID" value="NZ_QGTW01000001.1"/>
</dbReference>
<name>A0A2V3A8Z3_9BACI</name>
<reference evidence="1 2" key="1">
    <citation type="submission" date="2018-05" db="EMBL/GenBank/DDBJ databases">
        <title>Freshwater and sediment microbial communities from various areas in North America, analyzing microbe dynamics in response to fracking.</title>
        <authorList>
            <person name="Lamendella R."/>
        </authorList>
    </citation>
    <scope>NUCLEOTIDE SEQUENCE [LARGE SCALE GENOMIC DNA]</scope>
    <source>
        <strain evidence="1 2">15_TX</strain>
    </source>
</reference>
<protein>
    <submittedName>
        <fullName evidence="1">Competence protein ComK</fullName>
    </submittedName>
</protein>